<feature type="domain" description="NlpC/P60" evidence="6">
    <location>
        <begin position="186"/>
        <end position="331"/>
    </location>
</feature>
<dbReference type="Gene3D" id="3.90.1720.10">
    <property type="entry name" value="endopeptidase domain like (from Nostoc punctiforme)"/>
    <property type="match status" value="1"/>
</dbReference>
<gene>
    <name evidence="7" type="ORF">ACFPXP_21005</name>
</gene>
<sequence length="331" mass="36306">MNKLQKMTAIALTAAFTFSGFGSMGMNTADAAEAEIVQGVNFRTAPATSSSKIRLLKAGETVDVVEQVNSYWYKVKDRSGKVGYVSALSKYIQYNDSTVSANQAKIVRGVNFRTSPSTDASKIRMLQTGERVQVIDEVNNYWIKIKDSNGKIGYVSSSSKYIQYTAGSSNQASTSAGTSVSNTNVSSVIKEVIASGKKYLGTPYEFGSSRYNTSTFDCSDFVRQAFKEGAGITLPSDSRKQADYVKDKGNAVYNWENLKPGDLMFFMSYKGTSKSKYTGLNKSKQRITHVGIYLGDGKILHTYSKDSGGVRIDNIDGRHWEYRFVFGGSAL</sequence>
<evidence type="ECO:0000259" key="6">
    <source>
        <dbReference type="PROSITE" id="PS51935"/>
    </source>
</evidence>
<evidence type="ECO:0000313" key="8">
    <source>
        <dbReference type="Proteomes" id="UP001596250"/>
    </source>
</evidence>
<feature type="domain" description="SH3b" evidence="5">
    <location>
        <begin position="94"/>
        <end position="166"/>
    </location>
</feature>
<dbReference type="Proteomes" id="UP001596250">
    <property type="component" value="Unassembled WGS sequence"/>
</dbReference>
<accession>A0ABW1IUT9</accession>
<keyword evidence="2" id="KW-0645">Protease</keyword>
<dbReference type="RefSeq" id="WP_379896407.1">
    <property type="nucleotide sequence ID" value="NZ_CBCSCT010000007.1"/>
</dbReference>
<dbReference type="PANTHER" id="PTHR47053:SF1">
    <property type="entry name" value="MUREIN DD-ENDOPEPTIDASE MEPH-RELATED"/>
    <property type="match status" value="1"/>
</dbReference>
<dbReference type="CDD" id="cd00174">
    <property type="entry name" value="SH3"/>
    <property type="match status" value="1"/>
</dbReference>
<name>A0ABW1IUT9_9BACL</name>
<evidence type="ECO:0000259" key="5">
    <source>
        <dbReference type="PROSITE" id="PS51781"/>
    </source>
</evidence>
<dbReference type="SMART" id="SM00287">
    <property type="entry name" value="SH3b"/>
    <property type="match status" value="2"/>
</dbReference>
<dbReference type="InterPro" id="IPR036028">
    <property type="entry name" value="SH3-like_dom_sf"/>
</dbReference>
<dbReference type="Gene3D" id="2.30.30.40">
    <property type="entry name" value="SH3 Domains"/>
    <property type="match status" value="2"/>
</dbReference>
<dbReference type="SUPFAM" id="SSF54001">
    <property type="entry name" value="Cysteine proteinases"/>
    <property type="match status" value="1"/>
</dbReference>
<dbReference type="Pfam" id="PF08239">
    <property type="entry name" value="SH3_3"/>
    <property type="match status" value="2"/>
</dbReference>
<dbReference type="PANTHER" id="PTHR47053">
    <property type="entry name" value="MUREIN DD-ENDOPEPTIDASE MEPH-RELATED"/>
    <property type="match status" value="1"/>
</dbReference>
<comment type="similarity">
    <text evidence="1">Belongs to the peptidase C40 family.</text>
</comment>
<reference evidence="8" key="1">
    <citation type="journal article" date="2019" name="Int. J. Syst. Evol. Microbiol.">
        <title>The Global Catalogue of Microorganisms (GCM) 10K type strain sequencing project: providing services to taxonomists for standard genome sequencing and annotation.</title>
        <authorList>
            <consortium name="The Broad Institute Genomics Platform"/>
            <consortium name="The Broad Institute Genome Sequencing Center for Infectious Disease"/>
            <person name="Wu L."/>
            <person name="Ma J."/>
        </authorList>
    </citation>
    <scope>NUCLEOTIDE SEQUENCE [LARGE SCALE GENOMIC DNA]</scope>
    <source>
        <strain evidence="8">CCM 8749</strain>
    </source>
</reference>
<dbReference type="EMBL" id="JBHSQV010000185">
    <property type="protein sequence ID" value="MFC5988890.1"/>
    <property type="molecule type" value="Genomic_DNA"/>
</dbReference>
<keyword evidence="3" id="KW-0378">Hydrolase</keyword>
<evidence type="ECO:0000256" key="4">
    <source>
        <dbReference type="ARBA" id="ARBA00022807"/>
    </source>
</evidence>
<dbReference type="Pfam" id="PF00877">
    <property type="entry name" value="NLPC_P60"/>
    <property type="match status" value="1"/>
</dbReference>
<dbReference type="PROSITE" id="PS51935">
    <property type="entry name" value="NLPC_P60"/>
    <property type="match status" value="1"/>
</dbReference>
<dbReference type="InterPro" id="IPR051202">
    <property type="entry name" value="Peptidase_C40"/>
</dbReference>
<dbReference type="InterPro" id="IPR000064">
    <property type="entry name" value="NLP_P60_dom"/>
</dbReference>
<keyword evidence="8" id="KW-1185">Reference proteome</keyword>
<protein>
    <submittedName>
        <fullName evidence="7">SH3 domain-containing protein</fullName>
    </submittedName>
</protein>
<dbReference type="SUPFAM" id="SSF50044">
    <property type="entry name" value="SH3-domain"/>
    <property type="match status" value="2"/>
</dbReference>
<keyword evidence="4" id="KW-0788">Thiol protease</keyword>
<comment type="caution">
    <text evidence="7">The sequence shown here is derived from an EMBL/GenBank/DDBJ whole genome shotgun (WGS) entry which is preliminary data.</text>
</comment>
<evidence type="ECO:0000313" key="7">
    <source>
        <dbReference type="EMBL" id="MFC5988890.1"/>
    </source>
</evidence>
<proteinExistence type="inferred from homology"/>
<evidence type="ECO:0000256" key="3">
    <source>
        <dbReference type="ARBA" id="ARBA00022801"/>
    </source>
</evidence>
<evidence type="ECO:0000256" key="1">
    <source>
        <dbReference type="ARBA" id="ARBA00007074"/>
    </source>
</evidence>
<dbReference type="InterPro" id="IPR038765">
    <property type="entry name" value="Papain-like_cys_pep_sf"/>
</dbReference>
<dbReference type="InterPro" id="IPR003646">
    <property type="entry name" value="SH3-like_bac-type"/>
</dbReference>
<evidence type="ECO:0000256" key="2">
    <source>
        <dbReference type="ARBA" id="ARBA00022670"/>
    </source>
</evidence>
<organism evidence="7 8">
    <name type="scientific">Marinicrinis lubricantis</name>
    <dbReference type="NCBI Taxonomy" id="2086470"/>
    <lineage>
        <taxon>Bacteria</taxon>
        <taxon>Bacillati</taxon>
        <taxon>Bacillota</taxon>
        <taxon>Bacilli</taxon>
        <taxon>Bacillales</taxon>
        <taxon>Paenibacillaceae</taxon>
    </lineage>
</organism>
<dbReference type="PROSITE" id="PS51781">
    <property type="entry name" value="SH3B"/>
    <property type="match status" value="1"/>
</dbReference>